<keyword evidence="2" id="KW-1185">Reference proteome</keyword>
<dbReference type="AlphaFoldDB" id="A0A368EXC8"/>
<evidence type="ECO:0000313" key="2">
    <source>
        <dbReference type="Proteomes" id="UP000252519"/>
    </source>
</evidence>
<evidence type="ECO:0000313" key="1">
    <source>
        <dbReference type="EMBL" id="RCN24422.1"/>
    </source>
</evidence>
<feature type="non-terminal residue" evidence="1">
    <location>
        <position position="1"/>
    </location>
</feature>
<name>A0A368EXC8_ANCCA</name>
<protein>
    <submittedName>
        <fullName evidence="1">Uncharacterized protein</fullName>
    </submittedName>
</protein>
<reference evidence="1 2" key="1">
    <citation type="submission" date="2014-10" db="EMBL/GenBank/DDBJ databases">
        <title>Draft genome of the hookworm Ancylostoma caninum.</title>
        <authorList>
            <person name="Mitreva M."/>
        </authorList>
    </citation>
    <scope>NUCLEOTIDE SEQUENCE [LARGE SCALE GENOMIC DNA]</scope>
    <source>
        <strain evidence="1 2">Baltimore</strain>
    </source>
</reference>
<proteinExistence type="predicted"/>
<gene>
    <name evidence="1" type="ORF">ANCCAN_29881</name>
</gene>
<sequence>LNVSDPFQPSAVRSAEGHTAACGASKTFVSDSSGLTSFCAPEKYPGQSDVDHVIRDCVERNFLPVESIPAKDSCDATASKVCESAQNSAAIAPQAEDLPNPLAFFEQTSGVRRMNSLESCPASQRPEVRCYT</sequence>
<accession>A0A368EXC8</accession>
<organism evidence="1 2">
    <name type="scientific">Ancylostoma caninum</name>
    <name type="common">Dog hookworm</name>
    <dbReference type="NCBI Taxonomy" id="29170"/>
    <lineage>
        <taxon>Eukaryota</taxon>
        <taxon>Metazoa</taxon>
        <taxon>Ecdysozoa</taxon>
        <taxon>Nematoda</taxon>
        <taxon>Chromadorea</taxon>
        <taxon>Rhabditida</taxon>
        <taxon>Rhabditina</taxon>
        <taxon>Rhabditomorpha</taxon>
        <taxon>Strongyloidea</taxon>
        <taxon>Ancylostomatidae</taxon>
        <taxon>Ancylostomatinae</taxon>
        <taxon>Ancylostoma</taxon>
    </lineage>
</organism>
<comment type="caution">
    <text evidence="1">The sequence shown here is derived from an EMBL/GenBank/DDBJ whole genome shotgun (WGS) entry which is preliminary data.</text>
</comment>
<dbReference type="Proteomes" id="UP000252519">
    <property type="component" value="Unassembled WGS sequence"/>
</dbReference>
<dbReference type="EMBL" id="JOJR01020003">
    <property type="protein sequence ID" value="RCN24422.1"/>
    <property type="molecule type" value="Genomic_DNA"/>
</dbReference>
<feature type="non-terminal residue" evidence="1">
    <location>
        <position position="132"/>
    </location>
</feature>